<reference evidence="1" key="3">
    <citation type="submission" date="2025-09" db="UniProtKB">
        <authorList>
            <consortium name="Ensembl"/>
        </authorList>
    </citation>
    <scope>IDENTIFICATION</scope>
</reference>
<sequence length="50" mass="5861">MTKREKSHQRCRRQTHDVFLSVFTAVYLPPLLSRMSNRSSIFLSSGFLCK</sequence>
<protein>
    <submittedName>
        <fullName evidence="1">Uncharacterized protein</fullName>
    </submittedName>
</protein>
<reference evidence="2" key="1">
    <citation type="submission" date="2015-09" db="EMBL/GenBank/DDBJ databases">
        <authorList>
            <person name="Sai Rama Sridatta P."/>
        </authorList>
    </citation>
    <scope>NUCLEOTIDE SEQUENCE [LARGE SCALE GENOMIC DNA]</scope>
</reference>
<accession>A0A4W6FAY0</accession>
<reference evidence="1" key="2">
    <citation type="submission" date="2025-08" db="UniProtKB">
        <authorList>
            <consortium name="Ensembl"/>
        </authorList>
    </citation>
    <scope>IDENTIFICATION</scope>
</reference>
<keyword evidence="2" id="KW-1185">Reference proteome</keyword>
<evidence type="ECO:0000313" key="2">
    <source>
        <dbReference type="Proteomes" id="UP000314980"/>
    </source>
</evidence>
<dbReference type="AlphaFoldDB" id="A0A4W6FAY0"/>
<name>A0A4W6FAY0_LATCA</name>
<dbReference type="Ensembl" id="ENSLCAT00010048483.1">
    <property type="protein sequence ID" value="ENSLCAP00010047320.1"/>
    <property type="gene ID" value="ENSLCAG00010021967.1"/>
</dbReference>
<dbReference type="InParanoid" id="A0A4W6FAY0"/>
<proteinExistence type="predicted"/>
<organism evidence="1 2">
    <name type="scientific">Lates calcarifer</name>
    <name type="common">Barramundi</name>
    <name type="synonym">Holocentrus calcarifer</name>
    <dbReference type="NCBI Taxonomy" id="8187"/>
    <lineage>
        <taxon>Eukaryota</taxon>
        <taxon>Metazoa</taxon>
        <taxon>Chordata</taxon>
        <taxon>Craniata</taxon>
        <taxon>Vertebrata</taxon>
        <taxon>Euteleostomi</taxon>
        <taxon>Actinopterygii</taxon>
        <taxon>Neopterygii</taxon>
        <taxon>Teleostei</taxon>
        <taxon>Neoteleostei</taxon>
        <taxon>Acanthomorphata</taxon>
        <taxon>Carangaria</taxon>
        <taxon>Carangaria incertae sedis</taxon>
        <taxon>Centropomidae</taxon>
        <taxon>Lates</taxon>
    </lineage>
</organism>
<dbReference type="Proteomes" id="UP000314980">
    <property type="component" value="Unassembled WGS sequence"/>
</dbReference>
<evidence type="ECO:0000313" key="1">
    <source>
        <dbReference type="Ensembl" id="ENSLCAP00010047320.1"/>
    </source>
</evidence>